<gene>
    <name evidence="3" type="ORF">SBAD_LOCUS5244</name>
</gene>
<evidence type="ECO:0000256" key="1">
    <source>
        <dbReference type="SAM" id="Phobius"/>
    </source>
</evidence>
<dbReference type="Proteomes" id="UP000270296">
    <property type="component" value="Unassembled WGS sequence"/>
</dbReference>
<dbReference type="WBParaSite" id="SBAD_0000546001-mRNA-1">
    <property type="protein sequence ID" value="SBAD_0000546001-mRNA-1"/>
    <property type="gene ID" value="SBAD_0000546001"/>
</dbReference>
<keyword evidence="1" id="KW-1133">Transmembrane helix</keyword>
<evidence type="ECO:0000259" key="2">
    <source>
        <dbReference type="Pfam" id="PF01757"/>
    </source>
</evidence>
<proteinExistence type="predicted"/>
<feature type="transmembrane region" description="Helical" evidence="1">
    <location>
        <begin position="440"/>
        <end position="461"/>
    </location>
</feature>
<evidence type="ECO:0000313" key="3">
    <source>
        <dbReference type="EMBL" id="VDP06712.1"/>
    </source>
</evidence>
<keyword evidence="1" id="KW-0472">Membrane</keyword>
<feature type="domain" description="Acyltransferase 3" evidence="2">
    <location>
        <begin position="144"/>
        <end position="457"/>
    </location>
</feature>
<accession>A0A183INP8</accession>
<reference evidence="3 4" key="2">
    <citation type="submission" date="2018-11" db="EMBL/GenBank/DDBJ databases">
        <authorList>
            <consortium name="Pathogen Informatics"/>
        </authorList>
    </citation>
    <scope>NUCLEOTIDE SEQUENCE [LARGE SCALE GENOMIC DNA]</scope>
</reference>
<protein>
    <submittedName>
        <fullName evidence="5">Acyl_transf_3 domain-containing protein</fullName>
    </submittedName>
</protein>
<evidence type="ECO:0000313" key="5">
    <source>
        <dbReference type="WBParaSite" id="SBAD_0000546001-mRNA-1"/>
    </source>
</evidence>
<dbReference type="AlphaFoldDB" id="A0A183INP8"/>
<feature type="transmembrane region" description="Helical" evidence="1">
    <location>
        <begin position="234"/>
        <end position="255"/>
    </location>
</feature>
<name>A0A183INP8_9BILA</name>
<dbReference type="GO" id="GO:0016747">
    <property type="term" value="F:acyltransferase activity, transferring groups other than amino-acyl groups"/>
    <property type="evidence" value="ECO:0007669"/>
    <property type="project" value="InterPro"/>
</dbReference>
<dbReference type="InterPro" id="IPR002656">
    <property type="entry name" value="Acyl_transf_3_dom"/>
</dbReference>
<organism evidence="5">
    <name type="scientific">Soboliphyme baturini</name>
    <dbReference type="NCBI Taxonomy" id="241478"/>
    <lineage>
        <taxon>Eukaryota</taxon>
        <taxon>Metazoa</taxon>
        <taxon>Ecdysozoa</taxon>
        <taxon>Nematoda</taxon>
        <taxon>Enoplea</taxon>
        <taxon>Dorylaimia</taxon>
        <taxon>Dioctophymatida</taxon>
        <taxon>Dioctophymatoidea</taxon>
        <taxon>Soboliphymatidae</taxon>
        <taxon>Soboliphyme</taxon>
    </lineage>
</organism>
<dbReference type="EMBL" id="UZAM01008859">
    <property type="protein sequence ID" value="VDP06712.1"/>
    <property type="molecule type" value="Genomic_DNA"/>
</dbReference>
<feature type="transmembrane region" description="Helical" evidence="1">
    <location>
        <begin position="325"/>
        <end position="346"/>
    </location>
</feature>
<dbReference type="PANTHER" id="PTHR11161:SF0">
    <property type="entry name" value="O-ACYLTRANSFERASE LIKE PROTEIN"/>
    <property type="match status" value="1"/>
</dbReference>
<dbReference type="OrthoDB" id="207378at2759"/>
<dbReference type="InterPro" id="IPR052728">
    <property type="entry name" value="O2_lipid_transport_reg"/>
</dbReference>
<keyword evidence="4" id="KW-1185">Reference proteome</keyword>
<reference evidence="5" key="1">
    <citation type="submission" date="2016-06" db="UniProtKB">
        <authorList>
            <consortium name="WormBaseParasite"/>
        </authorList>
    </citation>
    <scope>IDENTIFICATION</scope>
</reference>
<feature type="transmembrane region" description="Helical" evidence="1">
    <location>
        <begin position="408"/>
        <end position="428"/>
    </location>
</feature>
<dbReference type="PANTHER" id="PTHR11161">
    <property type="entry name" value="O-ACYLTRANSFERASE"/>
    <property type="match status" value="1"/>
</dbReference>
<keyword evidence="1" id="KW-0812">Transmembrane</keyword>
<sequence>MINNCTSEKYSLCEGTKSGLSAVWGFCAPKSCKASELAILTQTFFNVSPLCQPRFLCSEDLHLSSDYEAILVTAVMCALGALAIVGTMFEAFHDQPTSQCTEISTAGEHAVHINQDWKGEVIRGFAVQRNMNDLGIVSNGEIRCLHGIRTLSMWWAICGRTVVLSISAVDNGLGALHMLGSFQGQLVNSSALAADTFLTLSGLLLSLWFFKKLDPRKWKLNSLRNWSNFYFRRLLRICPTYFMMLGFAATLFPYLGNGPLWIGKMPGVLTPHSCRYSWWTNIMFLNNYFAVQQPCMGWSWFIAVEMQLFVFSPVLLILYRSKPKLAYTFSAVLVFAFAALHGYYVASRGYPPAMVGTENLYQMEKLGDYFTHVFIKPYTHVPSYLIGLSFGYFLTTNQSTRFNIKKRLEMILWLLAIAVNFATVFGVYQYAKGDRLSQAIYRAVSVTMISYLIALVAYVGVEAPFINLRDLLFRQLAKTEATALKI</sequence>
<dbReference type="Pfam" id="PF01757">
    <property type="entry name" value="Acyl_transf_3"/>
    <property type="match status" value="1"/>
</dbReference>
<evidence type="ECO:0000313" key="4">
    <source>
        <dbReference type="Proteomes" id="UP000270296"/>
    </source>
</evidence>
<feature type="transmembrane region" description="Helical" evidence="1">
    <location>
        <begin position="189"/>
        <end position="210"/>
    </location>
</feature>
<feature type="transmembrane region" description="Helical" evidence="1">
    <location>
        <begin position="378"/>
        <end position="396"/>
    </location>
</feature>
<feature type="transmembrane region" description="Helical" evidence="1">
    <location>
        <begin position="69"/>
        <end position="89"/>
    </location>
</feature>
<feature type="transmembrane region" description="Helical" evidence="1">
    <location>
        <begin position="298"/>
        <end position="318"/>
    </location>
</feature>